<organism evidence="11 12">
    <name type="scientific">Phytophthora cactorum</name>
    <dbReference type="NCBI Taxonomy" id="29920"/>
    <lineage>
        <taxon>Eukaryota</taxon>
        <taxon>Sar</taxon>
        <taxon>Stramenopiles</taxon>
        <taxon>Oomycota</taxon>
        <taxon>Peronosporomycetes</taxon>
        <taxon>Peronosporales</taxon>
        <taxon>Peronosporaceae</taxon>
        <taxon>Phytophthora</taxon>
    </lineage>
</organism>
<accession>A0A8T1USK8</accession>
<proteinExistence type="inferred from homology"/>
<evidence type="ECO:0000313" key="11">
    <source>
        <dbReference type="EMBL" id="KAG6969626.1"/>
    </source>
</evidence>
<dbReference type="Proteomes" id="UP000688947">
    <property type="component" value="Unassembled WGS sequence"/>
</dbReference>
<evidence type="ECO:0000313" key="12">
    <source>
        <dbReference type="Proteomes" id="UP000688947"/>
    </source>
</evidence>
<protein>
    <recommendedName>
        <fullName evidence="9">Mitochondrial pyruvate carrier</fullName>
    </recommendedName>
</protein>
<comment type="caution">
    <text evidence="11">The sequence shown here is derived from an EMBL/GenBank/DDBJ whole genome shotgun (WGS) entry which is preliminary data.</text>
</comment>
<sequence>MLPSIVPRIQQKVMEHQIVANSPKLVAMLGHPAGPFTVHFWAPTIKWAISIANVADMRRSPETISVAQQTAVTATGLIWSRYSMVITPKNWNLFAVNVFMAGTGLVQFYRKFTYDPKKIEELHFCPTETRLKRLDYPSYKAKMLKKPARLWKIVVMILALWGFDVVFSKMTTNSQQANRDAKARQVADRRATEVMRQQILADSAAKFDQQQRDYGNNDVNYSSNQRYRNSASRSNNRNYQYSTSRSNNRNYQYSTSRSNNRNYQYSTSRSNNRNYQYSTSRSNNRNYQYSTSRSNNRNYQYSTNNQYSASRSNNQNYQQTNN</sequence>
<dbReference type="PANTHER" id="PTHR14154">
    <property type="entry name" value="UPF0041 BRAIN PROTEIN 44-RELATED"/>
    <property type="match status" value="1"/>
</dbReference>
<evidence type="ECO:0000256" key="4">
    <source>
        <dbReference type="ARBA" id="ARBA00022692"/>
    </source>
</evidence>
<comment type="similarity">
    <text evidence="2 9">Belongs to the mitochondrial pyruvate carrier (MPC) (TC 2.A.105) family.</text>
</comment>
<dbReference type="GO" id="GO:0006850">
    <property type="term" value="P:pyruvate import into mitochondria"/>
    <property type="evidence" value="ECO:0007669"/>
    <property type="project" value="InterPro"/>
</dbReference>
<keyword evidence="7 9" id="KW-0496">Mitochondrion</keyword>
<dbReference type="VEuPathDB" id="FungiDB:PC110_g6914"/>
<evidence type="ECO:0000256" key="6">
    <source>
        <dbReference type="ARBA" id="ARBA00022989"/>
    </source>
</evidence>
<evidence type="ECO:0000256" key="7">
    <source>
        <dbReference type="ARBA" id="ARBA00023128"/>
    </source>
</evidence>
<keyword evidence="5 9" id="KW-0999">Mitochondrion inner membrane</keyword>
<name>A0A8T1USK8_9STRA</name>
<evidence type="ECO:0000256" key="5">
    <source>
        <dbReference type="ARBA" id="ARBA00022792"/>
    </source>
</evidence>
<dbReference type="Pfam" id="PF03650">
    <property type="entry name" value="MPC"/>
    <property type="match status" value="1"/>
</dbReference>
<keyword evidence="8" id="KW-0472">Membrane</keyword>
<dbReference type="EMBL" id="JAENGZ010000092">
    <property type="protein sequence ID" value="KAG6969626.1"/>
    <property type="molecule type" value="Genomic_DNA"/>
</dbReference>
<feature type="compositionally biased region" description="Low complexity" evidence="10">
    <location>
        <begin position="220"/>
        <end position="310"/>
    </location>
</feature>
<evidence type="ECO:0000256" key="8">
    <source>
        <dbReference type="ARBA" id="ARBA00023136"/>
    </source>
</evidence>
<feature type="compositionally biased region" description="Polar residues" evidence="10">
    <location>
        <begin position="311"/>
        <end position="322"/>
    </location>
</feature>
<keyword evidence="6" id="KW-1133">Transmembrane helix</keyword>
<dbReference type="InterPro" id="IPR005336">
    <property type="entry name" value="MPC"/>
</dbReference>
<reference evidence="11" key="1">
    <citation type="submission" date="2021-01" db="EMBL/GenBank/DDBJ databases">
        <title>Phytophthora aleatoria, a newly-described species from Pinus radiata is distinct from Phytophthora cactorum isolates based on comparative genomics.</title>
        <authorList>
            <person name="Mcdougal R."/>
            <person name="Panda P."/>
            <person name="Williams N."/>
            <person name="Studholme D.J."/>
        </authorList>
    </citation>
    <scope>NUCLEOTIDE SEQUENCE</scope>
    <source>
        <strain evidence="11">NZFS 3830</strain>
    </source>
</reference>
<dbReference type="GO" id="GO:0005743">
    <property type="term" value="C:mitochondrial inner membrane"/>
    <property type="evidence" value="ECO:0007669"/>
    <property type="project" value="UniProtKB-SubCell"/>
</dbReference>
<feature type="region of interest" description="Disordered" evidence="10">
    <location>
        <begin position="211"/>
        <end position="322"/>
    </location>
</feature>
<keyword evidence="4" id="KW-0812">Transmembrane</keyword>
<keyword evidence="3 9" id="KW-0813">Transport</keyword>
<dbReference type="AlphaFoldDB" id="A0A8T1USK8"/>
<evidence type="ECO:0000256" key="3">
    <source>
        <dbReference type="ARBA" id="ARBA00022448"/>
    </source>
</evidence>
<gene>
    <name evidence="11" type="ORF">JG687_00003120</name>
</gene>
<evidence type="ECO:0000256" key="10">
    <source>
        <dbReference type="SAM" id="MobiDB-lite"/>
    </source>
</evidence>
<evidence type="ECO:0000256" key="2">
    <source>
        <dbReference type="ARBA" id="ARBA00006416"/>
    </source>
</evidence>
<comment type="subcellular location">
    <subcellularLocation>
        <location evidence="1 9">Mitochondrion inner membrane</location>
        <topology evidence="1 9">Multi-pass membrane protein</topology>
    </subcellularLocation>
</comment>
<dbReference type="VEuPathDB" id="FungiDB:PC110_g6915"/>
<evidence type="ECO:0000256" key="9">
    <source>
        <dbReference type="RuleBase" id="RU363100"/>
    </source>
</evidence>
<evidence type="ECO:0000256" key="1">
    <source>
        <dbReference type="ARBA" id="ARBA00004448"/>
    </source>
</evidence>
<dbReference type="OrthoDB" id="869189at2759"/>
<comment type="function">
    <text evidence="9">Mediates the uptake of pyruvate into mitochondria.</text>
</comment>